<dbReference type="PANTHER" id="PTHR43808:SF25">
    <property type="entry name" value="PEPTIDASE M20 DIMERISATION DOMAIN-CONTAINING PROTEIN"/>
    <property type="match status" value="1"/>
</dbReference>
<dbReference type="InterPro" id="IPR036264">
    <property type="entry name" value="Bact_exopeptidase_dim_dom"/>
</dbReference>
<evidence type="ECO:0000313" key="14">
    <source>
        <dbReference type="Proteomes" id="UP000008229"/>
    </source>
</evidence>
<dbReference type="InterPro" id="IPR011650">
    <property type="entry name" value="Peptidase_M20_dimer"/>
</dbReference>
<dbReference type="GO" id="GO:0009089">
    <property type="term" value="P:lysine biosynthetic process via diaminopimelate"/>
    <property type="evidence" value="ECO:0007669"/>
    <property type="project" value="UniProtKB-UniPathway"/>
</dbReference>
<keyword evidence="10" id="KW-0170">Cobalt</keyword>
<dbReference type="EC" id="3.5.1.18" evidence="5"/>
<organism evidence="13 14">
    <name type="scientific">Conexibacter woesei (strain DSM 14684 / CCUG 47730 / CIP 108061 / JCM 11494 / NBRC 100937 / ID131577)</name>
    <dbReference type="NCBI Taxonomy" id="469383"/>
    <lineage>
        <taxon>Bacteria</taxon>
        <taxon>Bacillati</taxon>
        <taxon>Actinomycetota</taxon>
        <taxon>Thermoleophilia</taxon>
        <taxon>Solirubrobacterales</taxon>
        <taxon>Conexibacteraceae</taxon>
        <taxon>Conexibacter</taxon>
    </lineage>
</organism>
<dbReference type="HOGENOM" id="CLU_021802_0_0_11"/>
<comment type="similarity">
    <text evidence="4">Belongs to the peptidase M20A family.</text>
</comment>
<evidence type="ECO:0000256" key="7">
    <source>
        <dbReference type="ARBA" id="ARBA00022723"/>
    </source>
</evidence>
<dbReference type="InterPro" id="IPR050072">
    <property type="entry name" value="Peptidase_M20A"/>
</dbReference>
<comment type="cofactor">
    <cofactor evidence="1">
        <name>Co(2+)</name>
        <dbReference type="ChEBI" id="CHEBI:48828"/>
    </cofactor>
</comment>
<dbReference type="InterPro" id="IPR001261">
    <property type="entry name" value="ArgE/DapE_CS"/>
</dbReference>
<keyword evidence="8" id="KW-0378">Hydrolase</keyword>
<evidence type="ECO:0000256" key="8">
    <source>
        <dbReference type="ARBA" id="ARBA00022801"/>
    </source>
</evidence>
<evidence type="ECO:0000313" key="13">
    <source>
        <dbReference type="EMBL" id="ADB52432.1"/>
    </source>
</evidence>
<dbReference type="InterPro" id="IPR002933">
    <property type="entry name" value="Peptidase_M20"/>
</dbReference>
<name>D3F4H5_CONWI</name>
<dbReference type="SUPFAM" id="SSF53187">
    <property type="entry name" value="Zn-dependent exopeptidases"/>
    <property type="match status" value="1"/>
</dbReference>
<dbReference type="Pfam" id="PF07687">
    <property type="entry name" value="M20_dimer"/>
    <property type="match status" value="1"/>
</dbReference>
<dbReference type="GO" id="GO:0009014">
    <property type="term" value="F:succinyl-diaminopimelate desuccinylase activity"/>
    <property type="evidence" value="ECO:0007669"/>
    <property type="project" value="UniProtKB-EC"/>
</dbReference>
<feature type="domain" description="Peptidase M20 dimerisation" evidence="12">
    <location>
        <begin position="203"/>
        <end position="311"/>
    </location>
</feature>
<comment type="cofactor">
    <cofactor evidence="2">
        <name>Zn(2+)</name>
        <dbReference type="ChEBI" id="CHEBI:29105"/>
    </cofactor>
</comment>
<reference evidence="14" key="2">
    <citation type="submission" date="2010-01" db="EMBL/GenBank/DDBJ databases">
        <title>The complete genome of Conexibacter woesei DSM 14684.</title>
        <authorList>
            <consortium name="US DOE Joint Genome Institute (JGI-PGF)"/>
            <person name="Lucas S."/>
            <person name="Copeland A."/>
            <person name="Lapidus A."/>
            <person name="Glavina del Rio T."/>
            <person name="Dalin E."/>
            <person name="Tice H."/>
            <person name="Bruce D."/>
            <person name="Goodwin L."/>
            <person name="Pitluck S."/>
            <person name="Kyrpides N."/>
            <person name="Mavromatis K."/>
            <person name="Ivanova N."/>
            <person name="Mikhailova N."/>
            <person name="Chertkov O."/>
            <person name="Brettin T."/>
            <person name="Detter J.C."/>
            <person name="Han C."/>
            <person name="Larimer F."/>
            <person name="Land M."/>
            <person name="Hauser L."/>
            <person name="Markowitz V."/>
            <person name="Cheng J.-F."/>
            <person name="Hugenholtz P."/>
            <person name="Woyke T."/>
            <person name="Wu D."/>
            <person name="Pukall R."/>
            <person name="Steenblock K."/>
            <person name="Schneider S."/>
            <person name="Klenk H.-P."/>
            <person name="Eisen J.A."/>
        </authorList>
    </citation>
    <scope>NUCLEOTIDE SEQUENCE [LARGE SCALE GENOMIC DNA]</scope>
    <source>
        <strain evidence="14">DSM 14684 / CIP 108061 / JCM 11494 / NBRC 100937 / ID131577</strain>
    </source>
</reference>
<accession>D3F4H5</accession>
<dbReference type="EMBL" id="CP001854">
    <property type="protein sequence ID" value="ADB52432.1"/>
    <property type="molecule type" value="Genomic_DNA"/>
</dbReference>
<evidence type="ECO:0000256" key="2">
    <source>
        <dbReference type="ARBA" id="ARBA00001947"/>
    </source>
</evidence>
<keyword evidence="9" id="KW-0862">Zinc</keyword>
<dbReference type="eggNOG" id="COG0624">
    <property type="taxonomic scope" value="Bacteria"/>
</dbReference>
<evidence type="ECO:0000256" key="10">
    <source>
        <dbReference type="ARBA" id="ARBA00023285"/>
    </source>
</evidence>
<evidence type="ECO:0000259" key="12">
    <source>
        <dbReference type="Pfam" id="PF07687"/>
    </source>
</evidence>
<dbReference type="STRING" id="469383.Cwoe_4015"/>
<dbReference type="UniPathway" id="UPA00034">
    <property type="reaction ID" value="UER00021"/>
</dbReference>
<evidence type="ECO:0000256" key="11">
    <source>
        <dbReference type="ARBA" id="ARBA00051301"/>
    </source>
</evidence>
<proteinExistence type="inferred from homology"/>
<protein>
    <recommendedName>
        <fullName evidence="6">Probable succinyl-diaminopimelate desuccinylase</fullName>
        <ecNumber evidence="5">3.5.1.18</ecNumber>
    </recommendedName>
</protein>
<evidence type="ECO:0000256" key="1">
    <source>
        <dbReference type="ARBA" id="ARBA00001941"/>
    </source>
</evidence>
<dbReference type="NCBIfam" id="TIGR01910">
    <property type="entry name" value="DapE-ArgE"/>
    <property type="match status" value="1"/>
</dbReference>
<dbReference type="Pfam" id="PF01546">
    <property type="entry name" value="Peptidase_M20"/>
    <property type="match status" value="1"/>
</dbReference>
<sequence>MSMTELTQVRAAVEARFEASVALLRELVQVPSVLGDEEGAQVVVERRLRELGFAVRSVEPDAARLAEIPASGIPLLPYAGRRCLIGELPGAGEGVIALNGHVDVVSPEPVELWSTPPYGAVERDGRLYGRGAVDMKGGIAAMLLAIEAARSLGPLPATVVYQSVIEEEITGNGAIAAQLAGPRADVALIAEPSGGNVTLAGVGVITARITLTGESGHALSSDLRRNPIDEAYHVIGALRELERELNASPDATFADVEHPYLLNVGALHSGDWPSTSPGKAELDVRLGFPVGLAPAEAQARLAATVRAASPNARVEFRGQRAEGYAFDAGTPFVRLLRSCHEELHGVPAIVDTARATTDLRFFRDTFPTAGAACYGPTGARLHGADEYVELASIKDVATVMALVLRRWRPEVGE</sequence>
<evidence type="ECO:0000256" key="6">
    <source>
        <dbReference type="ARBA" id="ARBA00016853"/>
    </source>
</evidence>
<comment type="pathway">
    <text evidence="3">Amino-acid biosynthesis; L-lysine biosynthesis via DAP pathway; LL-2,6-diaminopimelate from (S)-tetrahydrodipicolinate (succinylase route): step 3/3.</text>
</comment>
<evidence type="ECO:0000256" key="4">
    <source>
        <dbReference type="ARBA" id="ARBA00006247"/>
    </source>
</evidence>
<dbReference type="Gene3D" id="3.30.70.360">
    <property type="match status" value="1"/>
</dbReference>
<keyword evidence="7" id="KW-0479">Metal-binding</keyword>
<dbReference type="SUPFAM" id="SSF55031">
    <property type="entry name" value="Bacterial exopeptidase dimerisation domain"/>
    <property type="match status" value="1"/>
</dbReference>
<dbReference type="Gene3D" id="3.40.630.10">
    <property type="entry name" value="Zn peptidases"/>
    <property type="match status" value="1"/>
</dbReference>
<dbReference type="InterPro" id="IPR010182">
    <property type="entry name" value="ArgE/DapE"/>
</dbReference>
<dbReference type="PANTHER" id="PTHR43808">
    <property type="entry name" value="ACETYLORNITHINE DEACETYLASE"/>
    <property type="match status" value="1"/>
</dbReference>
<evidence type="ECO:0000256" key="5">
    <source>
        <dbReference type="ARBA" id="ARBA00011921"/>
    </source>
</evidence>
<reference evidence="13 14" key="1">
    <citation type="journal article" date="2010" name="Stand. Genomic Sci.">
        <title>Complete genome sequence of Conexibacter woesei type strain (ID131577).</title>
        <authorList>
            <person name="Pukall R."/>
            <person name="Lapidus A."/>
            <person name="Glavina Del Rio T."/>
            <person name="Copeland A."/>
            <person name="Tice H."/>
            <person name="Cheng J.-F."/>
            <person name="Lucas S."/>
            <person name="Chen F."/>
            <person name="Nolan M."/>
            <person name="Bruce D."/>
            <person name="Goodwin L."/>
            <person name="Pitluck S."/>
            <person name="Mavromatis K."/>
            <person name="Ivanova N."/>
            <person name="Ovchinnikova G."/>
            <person name="Pati A."/>
            <person name="Chen A."/>
            <person name="Palaniappan K."/>
            <person name="Land M."/>
            <person name="Hauser L."/>
            <person name="Chang Y.-J."/>
            <person name="Jeffries C.D."/>
            <person name="Chain P."/>
            <person name="Meincke L."/>
            <person name="Sims D."/>
            <person name="Brettin T."/>
            <person name="Detter J.C."/>
            <person name="Rohde M."/>
            <person name="Goeker M."/>
            <person name="Bristow J."/>
            <person name="Eisen J.A."/>
            <person name="Markowitz V."/>
            <person name="Kyrpides N.C."/>
            <person name="Klenk H.-P."/>
            <person name="Hugenholtz P."/>
        </authorList>
    </citation>
    <scope>NUCLEOTIDE SEQUENCE [LARGE SCALE GENOMIC DNA]</scope>
    <source>
        <strain evidence="14">DSM 14684 / CIP 108061 / JCM 11494 / NBRC 100937 / ID131577</strain>
    </source>
</reference>
<dbReference type="GO" id="GO:0046872">
    <property type="term" value="F:metal ion binding"/>
    <property type="evidence" value="ECO:0007669"/>
    <property type="project" value="UniProtKB-KW"/>
</dbReference>
<dbReference type="KEGG" id="cwo:Cwoe_4015"/>
<keyword evidence="14" id="KW-1185">Reference proteome</keyword>
<dbReference type="PROSITE" id="PS00758">
    <property type="entry name" value="ARGE_DAPE_CPG2_1"/>
    <property type="match status" value="1"/>
</dbReference>
<dbReference type="Proteomes" id="UP000008229">
    <property type="component" value="Chromosome"/>
</dbReference>
<comment type="catalytic activity">
    <reaction evidence="11">
        <text>N-succinyl-(2S,6S)-2,6-diaminopimelate + H2O = (2S,6S)-2,6-diaminopimelate + succinate</text>
        <dbReference type="Rhea" id="RHEA:22608"/>
        <dbReference type="ChEBI" id="CHEBI:15377"/>
        <dbReference type="ChEBI" id="CHEBI:30031"/>
        <dbReference type="ChEBI" id="CHEBI:57609"/>
        <dbReference type="ChEBI" id="CHEBI:58087"/>
        <dbReference type="EC" id="3.5.1.18"/>
    </reaction>
</comment>
<gene>
    <name evidence="13" type="ordered locus">Cwoe_4015</name>
</gene>
<evidence type="ECO:0000256" key="9">
    <source>
        <dbReference type="ARBA" id="ARBA00022833"/>
    </source>
</evidence>
<dbReference type="AlphaFoldDB" id="D3F4H5"/>
<evidence type="ECO:0000256" key="3">
    <source>
        <dbReference type="ARBA" id="ARBA00005130"/>
    </source>
</evidence>